<dbReference type="Proteomes" id="UP001224325">
    <property type="component" value="Chromosome"/>
</dbReference>
<dbReference type="Pfam" id="PF06283">
    <property type="entry name" value="ThuA"/>
    <property type="match status" value="1"/>
</dbReference>
<dbReference type="RefSeq" id="WP_308991856.1">
    <property type="nucleotide sequence ID" value="NZ_CP155618.1"/>
</dbReference>
<feature type="chain" id="PRO_5043963822" evidence="1">
    <location>
        <begin position="19"/>
        <end position="240"/>
    </location>
</feature>
<name>A0AAU7EJG3_9FLAO</name>
<dbReference type="InterPro" id="IPR029062">
    <property type="entry name" value="Class_I_gatase-like"/>
</dbReference>
<feature type="signal peptide" evidence="1">
    <location>
        <begin position="1"/>
        <end position="18"/>
    </location>
</feature>
<dbReference type="SUPFAM" id="SSF52317">
    <property type="entry name" value="Class I glutamine amidotransferase-like"/>
    <property type="match status" value="1"/>
</dbReference>
<dbReference type="PANTHER" id="PTHR40469:SF2">
    <property type="entry name" value="GALACTOSE-BINDING DOMAIN-LIKE SUPERFAMILY PROTEIN"/>
    <property type="match status" value="1"/>
</dbReference>
<evidence type="ECO:0000313" key="3">
    <source>
        <dbReference type="EMBL" id="XBL15646.1"/>
    </source>
</evidence>
<dbReference type="Gene3D" id="3.40.50.880">
    <property type="match status" value="1"/>
</dbReference>
<dbReference type="PANTHER" id="PTHR40469">
    <property type="entry name" value="SECRETED GLYCOSYL HYDROLASE"/>
    <property type="match status" value="1"/>
</dbReference>
<protein>
    <submittedName>
        <fullName evidence="3">ThuA domain-containing protein</fullName>
    </submittedName>
</protein>
<accession>A0AAU7EJG3</accession>
<proteinExistence type="predicted"/>
<keyword evidence="1" id="KW-0732">Signal</keyword>
<feature type="domain" description="ThuA-like" evidence="2">
    <location>
        <begin position="27"/>
        <end position="237"/>
    </location>
</feature>
<dbReference type="InterPro" id="IPR029010">
    <property type="entry name" value="ThuA-like"/>
</dbReference>
<dbReference type="EMBL" id="CP155618">
    <property type="protein sequence ID" value="XBL15646.1"/>
    <property type="molecule type" value="Genomic_DNA"/>
</dbReference>
<reference evidence="3" key="1">
    <citation type="submission" date="2024-04" db="EMBL/GenBank/DDBJ databases">
        <title>Mariniflexile litorale, isolated from the shallow sediments of the Sea of Japan.</title>
        <authorList>
            <person name="Romanenko L."/>
            <person name="Isaeva M."/>
        </authorList>
    </citation>
    <scope>NUCLEOTIDE SEQUENCE [LARGE SCALE GENOMIC DNA]</scope>
    <source>
        <strain evidence="3">KMM 9835</strain>
    </source>
</reference>
<organism evidence="3 4">
    <name type="scientific">Mariniflexile litorale</name>
    <dbReference type="NCBI Taxonomy" id="3045158"/>
    <lineage>
        <taxon>Bacteria</taxon>
        <taxon>Pseudomonadati</taxon>
        <taxon>Bacteroidota</taxon>
        <taxon>Flavobacteriia</taxon>
        <taxon>Flavobacteriales</taxon>
        <taxon>Flavobacteriaceae</taxon>
        <taxon>Mariniflexile</taxon>
    </lineage>
</organism>
<evidence type="ECO:0000256" key="1">
    <source>
        <dbReference type="SAM" id="SignalP"/>
    </source>
</evidence>
<evidence type="ECO:0000313" key="4">
    <source>
        <dbReference type="Proteomes" id="UP001224325"/>
    </source>
</evidence>
<gene>
    <name evidence="3" type="ORF">QLS71_006420</name>
</gene>
<dbReference type="KEGG" id="mlil:QLS71_006420"/>
<evidence type="ECO:0000259" key="2">
    <source>
        <dbReference type="Pfam" id="PF06283"/>
    </source>
</evidence>
<sequence>MKKILTVLIVFLMLSCKATNVIEGPEKVLVFTKTSGYHHKSIEAGVKAIEELGLKNNFEVTQTEDSELFSKKKLKQYQLVIFLNTTGDVLNTSQEQAFEAYIKSGGSFMGVHAATDTEFEWPWFGKLVGAYFLDHPKQATATITRLNSTHLSTKHLQEQWIHFDEWYNFKSINQDINVLLNLDESTYEGGKNGINHPIAWYHEFDGGRSFYTGLGHTSESYEVPEFKQHLLGGILYCLKR</sequence>
<keyword evidence="4" id="KW-1185">Reference proteome</keyword>
<dbReference type="PROSITE" id="PS51257">
    <property type="entry name" value="PROKAR_LIPOPROTEIN"/>
    <property type="match status" value="1"/>
</dbReference>
<dbReference type="AlphaFoldDB" id="A0AAU7EJG3"/>